<keyword evidence="2" id="KW-1185">Reference proteome</keyword>
<accession>A0A1E3QED1</accession>
<gene>
    <name evidence="1" type="ORF">LIPSTDRAFT_224189</name>
</gene>
<dbReference type="AlphaFoldDB" id="A0A1E3QED1"/>
<organism evidence="1 2">
    <name type="scientific">Lipomyces starkeyi NRRL Y-11557</name>
    <dbReference type="NCBI Taxonomy" id="675824"/>
    <lineage>
        <taxon>Eukaryota</taxon>
        <taxon>Fungi</taxon>
        <taxon>Dikarya</taxon>
        <taxon>Ascomycota</taxon>
        <taxon>Saccharomycotina</taxon>
        <taxon>Lipomycetes</taxon>
        <taxon>Lipomycetales</taxon>
        <taxon>Lipomycetaceae</taxon>
        <taxon>Lipomyces</taxon>
    </lineage>
</organism>
<proteinExistence type="predicted"/>
<dbReference type="OrthoDB" id="4364923at2759"/>
<dbReference type="EMBL" id="KV454290">
    <property type="protein sequence ID" value="ODQ76026.1"/>
    <property type="molecule type" value="Genomic_DNA"/>
</dbReference>
<protein>
    <submittedName>
        <fullName evidence="1">Uncharacterized protein</fullName>
    </submittedName>
</protein>
<evidence type="ECO:0000313" key="1">
    <source>
        <dbReference type="EMBL" id="ODQ76026.1"/>
    </source>
</evidence>
<name>A0A1E3QED1_LIPST</name>
<dbReference type="Proteomes" id="UP000094385">
    <property type="component" value="Unassembled WGS sequence"/>
</dbReference>
<sequence length="114" mass="13118">MRLESHWRILKKDYASRFTRRRLDVLTYIICTGLVRSRMHSHTQVEAGRKKPSAYHDFVHLWRVCASAVDSSVISDRGGVPCGPRQMGVQLSVVHFECTVYMQASRIVLLLLEC</sequence>
<reference evidence="1 2" key="1">
    <citation type="journal article" date="2016" name="Proc. Natl. Acad. Sci. U.S.A.">
        <title>Comparative genomics of biotechnologically important yeasts.</title>
        <authorList>
            <person name="Riley R."/>
            <person name="Haridas S."/>
            <person name="Wolfe K.H."/>
            <person name="Lopes M.R."/>
            <person name="Hittinger C.T."/>
            <person name="Goeker M."/>
            <person name="Salamov A.A."/>
            <person name="Wisecaver J.H."/>
            <person name="Long T.M."/>
            <person name="Calvey C.H."/>
            <person name="Aerts A.L."/>
            <person name="Barry K.W."/>
            <person name="Choi C."/>
            <person name="Clum A."/>
            <person name="Coughlan A.Y."/>
            <person name="Deshpande S."/>
            <person name="Douglass A.P."/>
            <person name="Hanson S.J."/>
            <person name="Klenk H.-P."/>
            <person name="LaButti K.M."/>
            <person name="Lapidus A."/>
            <person name="Lindquist E.A."/>
            <person name="Lipzen A.M."/>
            <person name="Meier-Kolthoff J.P."/>
            <person name="Ohm R.A."/>
            <person name="Otillar R.P."/>
            <person name="Pangilinan J.L."/>
            <person name="Peng Y."/>
            <person name="Rokas A."/>
            <person name="Rosa C.A."/>
            <person name="Scheuner C."/>
            <person name="Sibirny A.A."/>
            <person name="Slot J.C."/>
            <person name="Stielow J.B."/>
            <person name="Sun H."/>
            <person name="Kurtzman C.P."/>
            <person name="Blackwell M."/>
            <person name="Grigoriev I.V."/>
            <person name="Jeffries T.W."/>
        </authorList>
    </citation>
    <scope>NUCLEOTIDE SEQUENCE [LARGE SCALE GENOMIC DNA]</scope>
    <source>
        <strain evidence="1 2">NRRL Y-11557</strain>
    </source>
</reference>
<evidence type="ECO:0000313" key="2">
    <source>
        <dbReference type="Proteomes" id="UP000094385"/>
    </source>
</evidence>